<comment type="caution">
    <text evidence="3">The sequence shown here is derived from an EMBL/GenBank/DDBJ whole genome shotgun (WGS) entry which is preliminary data.</text>
</comment>
<evidence type="ECO:0000313" key="3">
    <source>
        <dbReference type="EMBL" id="CAK9145366.1"/>
    </source>
</evidence>
<evidence type="ECO:0000256" key="2">
    <source>
        <dbReference type="SAM" id="SignalP"/>
    </source>
</evidence>
<accession>A0ABC8RK60</accession>
<dbReference type="Proteomes" id="UP001642360">
    <property type="component" value="Unassembled WGS sequence"/>
</dbReference>
<feature type="signal peptide" evidence="2">
    <location>
        <begin position="1"/>
        <end position="18"/>
    </location>
</feature>
<keyword evidence="4" id="KW-1185">Reference proteome</keyword>
<evidence type="ECO:0008006" key="5">
    <source>
        <dbReference type="Google" id="ProtNLM"/>
    </source>
</evidence>
<organism evidence="3 4">
    <name type="scientific">Ilex paraguariensis</name>
    <name type="common">yerba mate</name>
    <dbReference type="NCBI Taxonomy" id="185542"/>
    <lineage>
        <taxon>Eukaryota</taxon>
        <taxon>Viridiplantae</taxon>
        <taxon>Streptophyta</taxon>
        <taxon>Embryophyta</taxon>
        <taxon>Tracheophyta</taxon>
        <taxon>Spermatophyta</taxon>
        <taxon>Magnoliopsida</taxon>
        <taxon>eudicotyledons</taxon>
        <taxon>Gunneridae</taxon>
        <taxon>Pentapetalae</taxon>
        <taxon>asterids</taxon>
        <taxon>campanulids</taxon>
        <taxon>Aquifoliales</taxon>
        <taxon>Aquifoliaceae</taxon>
        <taxon>Ilex</taxon>
    </lineage>
</organism>
<protein>
    <recommendedName>
        <fullName evidence="5">Transmembrane protein</fullName>
    </recommendedName>
</protein>
<feature type="transmembrane region" description="Helical" evidence="1">
    <location>
        <begin position="102"/>
        <end position="124"/>
    </location>
</feature>
<feature type="transmembrane region" description="Helical" evidence="1">
    <location>
        <begin position="136"/>
        <end position="157"/>
    </location>
</feature>
<reference evidence="3 4" key="1">
    <citation type="submission" date="2024-02" db="EMBL/GenBank/DDBJ databases">
        <authorList>
            <person name="Vignale AGUSTIN F."/>
            <person name="Sosa J E."/>
            <person name="Modenutti C."/>
        </authorList>
    </citation>
    <scope>NUCLEOTIDE SEQUENCE [LARGE SCALE GENOMIC DNA]</scope>
</reference>
<proteinExistence type="predicted"/>
<dbReference type="EMBL" id="CAUOFW020001480">
    <property type="protein sequence ID" value="CAK9145366.1"/>
    <property type="molecule type" value="Genomic_DNA"/>
</dbReference>
<keyword evidence="2" id="KW-0732">Signal</keyword>
<keyword evidence="1" id="KW-0812">Transmembrane</keyword>
<keyword evidence="1" id="KW-1133">Transmembrane helix</keyword>
<name>A0ABC8RK60_9AQUA</name>
<keyword evidence="1" id="KW-0472">Membrane</keyword>
<evidence type="ECO:0000313" key="4">
    <source>
        <dbReference type="Proteomes" id="UP001642360"/>
    </source>
</evidence>
<feature type="chain" id="PRO_5044830062" description="Transmembrane protein" evidence="2">
    <location>
        <begin position="19"/>
        <end position="227"/>
    </location>
</feature>
<dbReference type="AlphaFoldDB" id="A0ABC8RK60"/>
<gene>
    <name evidence="3" type="ORF">ILEXP_LOCUS13175</name>
</gene>
<sequence length="227" mass="25211">MVAVLIVVQWWFYGNGTGDNEGMIMVGSTVVVRGGLSRSRGFCNWVVLVYNQNNEIVFAANENSKNTDEQIKAEKNGRSRYHSSKNFSTYIRCLCKASDAMWWWWGEGYVGCLVVVLRVCWVFSSGGLLECSGADVSECCGLVAMVAVLIVVQWWFYGNGTGDNEGMIMVGSTVVVRGGLSRSRGFCNWVVLVYNQNNEIVFAANENSKNTDEQIKAEKNGRRCACN</sequence>
<evidence type="ECO:0000256" key="1">
    <source>
        <dbReference type="SAM" id="Phobius"/>
    </source>
</evidence>